<feature type="transmembrane region" description="Helical" evidence="1">
    <location>
        <begin position="103"/>
        <end position="119"/>
    </location>
</feature>
<evidence type="ECO:0000313" key="3">
    <source>
        <dbReference type="Proteomes" id="UP000315471"/>
    </source>
</evidence>
<accession>A0A5C6DNK5</accession>
<protein>
    <submittedName>
        <fullName evidence="2">Uncharacterized protein</fullName>
    </submittedName>
</protein>
<dbReference type="AlphaFoldDB" id="A0A5C6DNK5"/>
<reference evidence="2 3" key="1">
    <citation type="submission" date="2019-02" db="EMBL/GenBank/DDBJ databases">
        <title>Deep-cultivation of Planctomycetes and their phenomic and genomic characterization uncovers novel biology.</title>
        <authorList>
            <person name="Wiegand S."/>
            <person name="Jogler M."/>
            <person name="Boedeker C."/>
            <person name="Pinto D."/>
            <person name="Vollmers J."/>
            <person name="Rivas-Marin E."/>
            <person name="Kohn T."/>
            <person name="Peeters S.H."/>
            <person name="Heuer A."/>
            <person name="Rast P."/>
            <person name="Oberbeckmann S."/>
            <person name="Bunk B."/>
            <person name="Jeske O."/>
            <person name="Meyerdierks A."/>
            <person name="Storesund J.E."/>
            <person name="Kallscheuer N."/>
            <person name="Luecker S."/>
            <person name="Lage O.M."/>
            <person name="Pohl T."/>
            <person name="Merkel B.J."/>
            <person name="Hornburger P."/>
            <person name="Mueller R.-W."/>
            <person name="Bruemmer F."/>
            <person name="Labrenz M."/>
            <person name="Spormann A.M."/>
            <person name="Op Den Camp H."/>
            <person name="Overmann J."/>
            <person name="Amann R."/>
            <person name="Jetten M.S.M."/>
            <person name="Mascher T."/>
            <person name="Medema M.H."/>
            <person name="Devos D.P."/>
            <person name="Kaster A.-K."/>
            <person name="Ovreas L."/>
            <person name="Rohde M."/>
            <person name="Galperin M.Y."/>
            <person name="Jogler C."/>
        </authorList>
    </citation>
    <scope>NUCLEOTIDE SEQUENCE [LARGE SCALE GENOMIC DNA]</scope>
    <source>
        <strain evidence="2 3">Q31b</strain>
    </source>
</reference>
<feature type="transmembrane region" description="Helical" evidence="1">
    <location>
        <begin position="75"/>
        <end position="96"/>
    </location>
</feature>
<dbReference type="RefSeq" id="WP_146601965.1">
    <property type="nucleotide sequence ID" value="NZ_SJPY01000008.1"/>
</dbReference>
<dbReference type="EMBL" id="SJPY01000008">
    <property type="protein sequence ID" value="TWU36536.1"/>
    <property type="molecule type" value="Genomic_DNA"/>
</dbReference>
<keyword evidence="3" id="KW-1185">Reference proteome</keyword>
<sequence length="124" mass="13857">MITLNWYFGWVLIASAFGTGAIIGLFFHRDNFLDGYGSFRRRLLRLGHIAQAALGMMNVLFSISVPTTESFQTQIASWGFVIGGIAMPMVCFLSAWKKPFRHLFFIPVVALFVGVIQTIRNGPP</sequence>
<name>A0A5C6DNK5_9BACT</name>
<comment type="caution">
    <text evidence="2">The sequence shown here is derived from an EMBL/GenBank/DDBJ whole genome shotgun (WGS) entry which is preliminary data.</text>
</comment>
<evidence type="ECO:0000256" key="1">
    <source>
        <dbReference type="SAM" id="Phobius"/>
    </source>
</evidence>
<feature type="transmembrane region" description="Helical" evidence="1">
    <location>
        <begin position="6"/>
        <end position="27"/>
    </location>
</feature>
<keyword evidence="1" id="KW-1133">Transmembrane helix</keyword>
<organism evidence="2 3">
    <name type="scientific">Novipirellula aureliae</name>
    <dbReference type="NCBI Taxonomy" id="2527966"/>
    <lineage>
        <taxon>Bacteria</taxon>
        <taxon>Pseudomonadati</taxon>
        <taxon>Planctomycetota</taxon>
        <taxon>Planctomycetia</taxon>
        <taxon>Pirellulales</taxon>
        <taxon>Pirellulaceae</taxon>
        <taxon>Novipirellula</taxon>
    </lineage>
</organism>
<dbReference type="Proteomes" id="UP000315471">
    <property type="component" value="Unassembled WGS sequence"/>
</dbReference>
<gene>
    <name evidence="2" type="ORF">Q31b_48170</name>
</gene>
<keyword evidence="1" id="KW-0472">Membrane</keyword>
<proteinExistence type="predicted"/>
<dbReference type="OrthoDB" id="272937at2"/>
<evidence type="ECO:0000313" key="2">
    <source>
        <dbReference type="EMBL" id="TWU36536.1"/>
    </source>
</evidence>
<keyword evidence="1" id="KW-0812">Transmembrane</keyword>